<dbReference type="InParanoid" id="W4JN19"/>
<dbReference type="Proteomes" id="UP000030671">
    <property type="component" value="Unassembled WGS sequence"/>
</dbReference>
<dbReference type="RefSeq" id="XP_009553395.1">
    <property type="nucleotide sequence ID" value="XM_009555100.1"/>
</dbReference>
<dbReference type="AlphaFoldDB" id="W4JN19"/>
<protein>
    <submittedName>
        <fullName evidence="1">Uncharacterized protein</fullName>
    </submittedName>
</protein>
<dbReference type="KEGG" id="hir:HETIRDRAFT_431119"/>
<proteinExistence type="predicted"/>
<dbReference type="GeneID" id="20674508"/>
<dbReference type="HOGENOM" id="CLU_132759_0_0_1"/>
<accession>W4JN19</accession>
<reference evidence="1 2" key="1">
    <citation type="journal article" date="2012" name="New Phytol.">
        <title>Insight into trade-off between wood decay and parasitism from the genome of a fungal forest pathogen.</title>
        <authorList>
            <person name="Olson A."/>
            <person name="Aerts A."/>
            <person name="Asiegbu F."/>
            <person name="Belbahri L."/>
            <person name="Bouzid O."/>
            <person name="Broberg A."/>
            <person name="Canback B."/>
            <person name="Coutinho P.M."/>
            <person name="Cullen D."/>
            <person name="Dalman K."/>
            <person name="Deflorio G."/>
            <person name="van Diepen L.T."/>
            <person name="Dunand C."/>
            <person name="Duplessis S."/>
            <person name="Durling M."/>
            <person name="Gonthier P."/>
            <person name="Grimwood J."/>
            <person name="Fossdal C.G."/>
            <person name="Hansson D."/>
            <person name="Henrissat B."/>
            <person name="Hietala A."/>
            <person name="Himmelstrand K."/>
            <person name="Hoffmeister D."/>
            <person name="Hogberg N."/>
            <person name="James T.Y."/>
            <person name="Karlsson M."/>
            <person name="Kohler A."/>
            <person name="Kues U."/>
            <person name="Lee Y.H."/>
            <person name="Lin Y.C."/>
            <person name="Lind M."/>
            <person name="Lindquist E."/>
            <person name="Lombard V."/>
            <person name="Lucas S."/>
            <person name="Lunden K."/>
            <person name="Morin E."/>
            <person name="Murat C."/>
            <person name="Park J."/>
            <person name="Raffaello T."/>
            <person name="Rouze P."/>
            <person name="Salamov A."/>
            <person name="Schmutz J."/>
            <person name="Solheim H."/>
            <person name="Stahlberg J."/>
            <person name="Velez H."/>
            <person name="de Vries R.P."/>
            <person name="Wiebenga A."/>
            <person name="Woodward S."/>
            <person name="Yakovlev I."/>
            <person name="Garbelotto M."/>
            <person name="Martin F."/>
            <person name="Grigoriev I.V."/>
            <person name="Stenlid J."/>
        </authorList>
    </citation>
    <scope>NUCLEOTIDE SEQUENCE [LARGE SCALE GENOMIC DNA]</scope>
    <source>
        <strain evidence="1 2">TC 32-1</strain>
    </source>
</reference>
<sequence length="153" mass="17523">MNRYLWHPDNNDQKTVYLQAAGKQYEGGARHVLLAWSNGTFQYNGNRTSVRQIIQLTQDGAGYHYDLNPVAELFPPAALRNNTFLPLGTFTRLQRDRILQLAQNTPFVSKSTVNGCRVWTRDLLEAMMNEGMISQEIFEQVDYGVPLVKRMAE</sequence>
<name>W4JN19_HETIT</name>
<evidence type="ECO:0000313" key="2">
    <source>
        <dbReference type="Proteomes" id="UP000030671"/>
    </source>
</evidence>
<dbReference type="EMBL" id="KI925467">
    <property type="protein sequence ID" value="ETW74933.1"/>
    <property type="molecule type" value="Genomic_DNA"/>
</dbReference>
<dbReference type="OrthoDB" id="3235294at2759"/>
<evidence type="ECO:0000313" key="1">
    <source>
        <dbReference type="EMBL" id="ETW74933.1"/>
    </source>
</evidence>
<keyword evidence="2" id="KW-1185">Reference proteome</keyword>
<gene>
    <name evidence="1" type="ORF">HETIRDRAFT_431119</name>
</gene>
<organism evidence="1 2">
    <name type="scientific">Heterobasidion irregulare (strain TC 32-1)</name>
    <dbReference type="NCBI Taxonomy" id="747525"/>
    <lineage>
        <taxon>Eukaryota</taxon>
        <taxon>Fungi</taxon>
        <taxon>Dikarya</taxon>
        <taxon>Basidiomycota</taxon>
        <taxon>Agaricomycotina</taxon>
        <taxon>Agaricomycetes</taxon>
        <taxon>Russulales</taxon>
        <taxon>Bondarzewiaceae</taxon>
        <taxon>Heterobasidion</taxon>
        <taxon>Heterobasidion annosum species complex</taxon>
    </lineage>
</organism>